<proteinExistence type="predicted"/>
<keyword evidence="3" id="KW-1185">Reference proteome</keyword>
<gene>
    <name evidence="2" type="ORF">NDU88_001903</name>
</gene>
<dbReference type="EMBL" id="JANPWB010000014">
    <property type="protein sequence ID" value="KAJ1096772.1"/>
    <property type="molecule type" value="Genomic_DNA"/>
</dbReference>
<name>A0AAV7LZX3_PLEWA</name>
<comment type="caution">
    <text evidence="2">The sequence shown here is derived from an EMBL/GenBank/DDBJ whole genome shotgun (WGS) entry which is preliminary data.</text>
</comment>
<evidence type="ECO:0000313" key="3">
    <source>
        <dbReference type="Proteomes" id="UP001066276"/>
    </source>
</evidence>
<feature type="compositionally biased region" description="Pro residues" evidence="1">
    <location>
        <begin position="91"/>
        <end position="103"/>
    </location>
</feature>
<evidence type="ECO:0000313" key="2">
    <source>
        <dbReference type="EMBL" id="KAJ1096772.1"/>
    </source>
</evidence>
<evidence type="ECO:0000256" key="1">
    <source>
        <dbReference type="SAM" id="MobiDB-lite"/>
    </source>
</evidence>
<sequence>MSPQARDHTVNRPSGGAAAQEELPAHQGRTRKQIQQPICTFQEEASLTATTPARPRAVFWGTADSSGAPTDLAARLAAQKDLPASRGQPPMQAPPEPAVPPGNSPLLHSRSADLPLSPTWPSRGVRSPPRRLLHRLPKRDPTTPEPSG</sequence>
<feature type="compositionally biased region" description="Basic residues" evidence="1">
    <location>
        <begin position="128"/>
        <end position="137"/>
    </location>
</feature>
<feature type="compositionally biased region" description="Polar residues" evidence="1">
    <location>
        <begin position="33"/>
        <end position="51"/>
    </location>
</feature>
<dbReference type="Proteomes" id="UP001066276">
    <property type="component" value="Chromosome 10"/>
</dbReference>
<reference evidence="2" key="1">
    <citation type="journal article" date="2022" name="bioRxiv">
        <title>Sequencing and chromosome-scale assembly of the giantPleurodeles waltlgenome.</title>
        <authorList>
            <person name="Brown T."/>
            <person name="Elewa A."/>
            <person name="Iarovenko S."/>
            <person name="Subramanian E."/>
            <person name="Araus A.J."/>
            <person name="Petzold A."/>
            <person name="Susuki M."/>
            <person name="Suzuki K.-i.T."/>
            <person name="Hayashi T."/>
            <person name="Toyoda A."/>
            <person name="Oliveira C."/>
            <person name="Osipova E."/>
            <person name="Leigh N.D."/>
            <person name="Simon A."/>
            <person name="Yun M.H."/>
        </authorList>
    </citation>
    <scope>NUCLEOTIDE SEQUENCE</scope>
    <source>
        <strain evidence="2">20211129_DDA</strain>
        <tissue evidence="2">Liver</tissue>
    </source>
</reference>
<accession>A0AAV7LZX3</accession>
<protein>
    <submittedName>
        <fullName evidence="2">Uncharacterized protein</fullName>
    </submittedName>
</protein>
<organism evidence="2 3">
    <name type="scientific">Pleurodeles waltl</name>
    <name type="common">Iberian ribbed newt</name>
    <dbReference type="NCBI Taxonomy" id="8319"/>
    <lineage>
        <taxon>Eukaryota</taxon>
        <taxon>Metazoa</taxon>
        <taxon>Chordata</taxon>
        <taxon>Craniata</taxon>
        <taxon>Vertebrata</taxon>
        <taxon>Euteleostomi</taxon>
        <taxon>Amphibia</taxon>
        <taxon>Batrachia</taxon>
        <taxon>Caudata</taxon>
        <taxon>Salamandroidea</taxon>
        <taxon>Salamandridae</taxon>
        <taxon>Pleurodelinae</taxon>
        <taxon>Pleurodeles</taxon>
    </lineage>
</organism>
<feature type="compositionally biased region" description="Basic and acidic residues" evidence="1">
    <location>
        <begin position="1"/>
        <end position="10"/>
    </location>
</feature>
<dbReference type="AlphaFoldDB" id="A0AAV7LZX3"/>
<feature type="region of interest" description="Disordered" evidence="1">
    <location>
        <begin position="1"/>
        <end position="148"/>
    </location>
</feature>